<keyword evidence="1" id="KW-0808">Transferase</keyword>
<dbReference type="SUPFAM" id="SSF52540">
    <property type="entry name" value="P-loop containing nucleoside triphosphate hydrolases"/>
    <property type="match status" value="1"/>
</dbReference>
<comment type="caution">
    <text evidence="3">The sequence shown here is derived from an EMBL/GenBank/DDBJ whole genome shotgun (WGS) entry which is preliminary data.</text>
</comment>
<dbReference type="Gene3D" id="3.40.50.300">
    <property type="entry name" value="P-loop containing nucleotide triphosphate hydrolases"/>
    <property type="match status" value="1"/>
</dbReference>
<name>A0A8J3BYH7_9ACTN</name>
<dbReference type="Pfam" id="PF13469">
    <property type="entry name" value="Sulfotransfer_3"/>
    <property type="match status" value="1"/>
</dbReference>
<reference evidence="3" key="1">
    <citation type="journal article" date="2014" name="Int. J. Syst. Evol. Microbiol.">
        <title>Complete genome sequence of Corynebacterium casei LMG S-19264T (=DSM 44701T), isolated from a smear-ripened cheese.</title>
        <authorList>
            <consortium name="US DOE Joint Genome Institute (JGI-PGF)"/>
            <person name="Walter F."/>
            <person name="Albersmeier A."/>
            <person name="Kalinowski J."/>
            <person name="Ruckert C."/>
        </authorList>
    </citation>
    <scope>NUCLEOTIDE SEQUENCE</scope>
    <source>
        <strain evidence="3">CGMCC 4.7299</strain>
    </source>
</reference>
<proteinExistence type="predicted"/>
<sequence length="310" mass="35285">MLHAHARIAIPPETRFVLSAYYRRHQFGDLRQAERRRALARWIVDRKVTRFCDLGLDADDIVERITAGPGTLGAALGTIFQQYSARFGKPRWGDKRPAYAQNLDVILRLFPDAQIINVVRDGRDCVASLKEMSWHKQDLYGTVAIWARAIDEARRAARQLDSTQWHQLRYEDLVADPETHLRGVCEFLGEEYDPSMARPNEVADVAVPKFKTWHERTHSEVTTQRVQSWQQRLTTDEIGLCEAALGSRLTEWGYELSGAPRPPVGDLMRYQVATVKHRVAPLRRAMASTGRRVRPGLPVARTPEEAAPQA</sequence>
<dbReference type="GO" id="GO:0008476">
    <property type="term" value="F:protein-tyrosine sulfotransferase activity"/>
    <property type="evidence" value="ECO:0007669"/>
    <property type="project" value="InterPro"/>
</dbReference>
<dbReference type="PANTHER" id="PTHR12788:SF10">
    <property type="entry name" value="PROTEIN-TYROSINE SULFOTRANSFERASE"/>
    <property type="match status" value="1"/>
</dbReference>
<dbReference type="InterPro" id="IPR026634">
    <property type="entry name" value="TPST-like"/>
</dbReference>
<keyword evidence="4" id="KW-1185">Reference proteome</keyword>
<evidence type="ECO:0000313" key="3">
    <source>
        <dbReference type="EMBL" id="GGK82897.1"/>
    </source>
</evidence>
<organism evidence="3 4">
    <name type="scientific">Mangrovihabitans endophyticus</name>
    <dbReference type="NCBI Taxonomy" id="1751298"/>
    <lineage>
        <taxon>Bacteria</taxon>
        <taxon>Bacillati</taxon>
        <taxon>Actinomycetota</taxon>
        <taxon>Actinomycetes</taxon>
        <taxon>Micromonosporales</taxon>
        <taxon>Micromonosporaceae</taxon>
        <taxon>Mangrovihabitans</taxon>
    </lineage>
</organism>
<evidence type="ECO:0000256" key="2">
    <source>
        <dbReference type="SAM" id="MobiDB-lite"/>
    </source>
</evidence>
<protein>
    <submittedName>
        <fullName evidence="3">Sulfotransferase</fullName>
    </submittedName>
</protein>
<dbReference type="AlphaFoldDB" id="A0A8J3BYH7"/>
<evidence type="ECO:0000256" key="1">
    <source>
        <dbReference type="ARBA" id="ARBA00022679"/>
    </source>
</evidence>
<gene>
    <name evidence="3" type="ORF">GCM10012284_16240</name>
</gene>
<accession>A0A8J3BYH7</accession>
<dbReference type="InterPro" id="IPR027417">
    <property type="entry name" value="P-loop_NTPase"/>
</dbReference>
<reference evidence="3" key="2">
    <citation type="submission" date="2020-09" db="EMBL/GenBank/DDBJ databases">
        <authorList>
            <person name="Sun Q."/>
            <person name="Zhou Y."/>
        </authorList>
    </citation>
    <scope>NUCLEOTIDE SEQUENCE</scope>
    <source>
        <strain evidence="3">CGMCC 4.7299</strain>
    </source>
</reference>
<dbReference type="EMBL" id="BMMX01000004">
    <property type="protein sequence ID" value="GGK82897.1"/>
    <property type="molecule type" value="Genomic_DNA"/>
</dbReference>
<dbReference type="PANTHER" id="PTHR12788">
    <property type="entry name" value="PROTEIN-TYROSINE SULFOTRANSFERASE 2"/>
    <property type="match status" value="1"/>
</dbReference>
<feature type="region of interest" description="Disordered" evidence="2">
    <location>
        <begin position="290"/>
        <end position="310"/>
    </location>
</feature>
<dbReference type="Proteomes" id="UP000656042">
    <property type="component" value="Unassembled WGS sequence"/>
</dbReference>
<evidence type="ECO:0000313" key="4">
    <source>
        <dbReference type="Proteomes" id="UP000656042"/>
    </source>
</evidence>